<reference evidence="2 3" key="1">
    <citation type="submission" date="2014-07" db="EMBL/GenBank/DDBJ databases">
        <title>Biosystematic studies on Modestobacter strains isolated from extreme hyper-arid desert soil and from historic building.</title>
        <authorList>
            <person name="Bukarasam K."/>
            <person name="Bull A."/>
            <person name="Girard G."/>
            <person name="van Wezel G."/>
            <person name="Goodfellow M."/>
        </authorList>
    </citation>
    <scope>NUCLEOTIDE SEQUENCE [LARGE SCALE GENOMIC DNA]</scope>
    <source>
        <strain evidence="2 3">KNN45-2b</strain>
    </source>
</reference>
<dbReference type="Pfam" id="PF10011">
    <property type="entry name" value="DUF2254"/>
    <property type="match status" value="1"/>
</dbReference>
<proteinExistence type="predicted"/>
<feature type="transmembrane region" description="Helical" evidence="1">
    <location>
        <begin position="164"/>
        <end position="188"/>
    </location>
</feature>
<keyword evidence="1" id="KW-0472">Membrane</keyword>
<feature type="transmembrane region" description="Helical" evidence="1">
    <location>
        <begin position="46"/>
        <end position="67"/>
    </location>
</feature>
<dbReference type="EMBL" id="JPMX01000093">
    <property type="protein sequence ID" value="KGH44949.1"/>
    <property type="molecule type" value="Genomic_DNA"/>
</dbReference>
<keyword evidence="3" id="KW-1185">Reference proteome</keyword>
<evidence type="ECO:0008006" key="4">
    <source>
        <dbReference type="Google" id="ProtNLM"/>
    </source>
</evidence>
<dbReference type="RefSeq" id="WP_036339249.1">
    <property type="nucleotide sequence ID" value="NZ_JPMX01000093.1"/>
</dbReference>
<keyword evidence="1" id="KW-0812">Transmembrane</keyword>
<keyword evidence="1" id="KW-1133">Transmembrane helix</keyword>
<sequence length="476" mass="51561">MLAGLRPRPPEAAARHEEDACRSGWTKEYILSSTRGPSSEQIRASLWFWPTIAALGSLAVTVGLLMVRPEPTSTFAEWVWPTDPSTAASLLQSVATASMAALSLTLSLTVVALQLASQQFSPRLLRSFARDGIVQSTVAVLLSAFVASLVTLRGLDPERPLPGLAVLLCSLLGLAAGSMLIVFMAHIVGRLRVDNMMAAVHHDARSTMSDAYEPYGEGPEFPHEDLPGPEGGVLIPAWRSGFVRTVAPEPLRDAARRHGVFLWLGVRPGDSVVVGSPIASAFVGDGSDVPVDALVRDLTEVVALGFERTEEQDVAFPLRELIDIAIKAISPAVNDPTTAAEALGYCADLLVRLTGRRLGPQVLQDDDGTPRAVLPDRDLRYYLDLTCAQVRRFGRNEPAVLTAVLRMLRDVAVACRDDEQRQDVMEQTELVLAEMSDSLLENDKNAVRDMARRVHSALSGDTDDAFRDRAGQTRSI</sequence>
<dbReference type="Proteomes" id="UP000029713">
    <property type="component" value="Unassembled WGS sequence"/>
</dbReference>
<organism evidence="2 3">
    <name type="scientific">Modestobacter caceresii</name>
    <dbReference type="NCBI Taxonomy" id="1522368"/>
    <lineage>
        <taxon>Bacteria</taxon>
        <taxon>Bacillati</taxon>
        <taxon>Actinomycetota</taxon>
        <taxon>Actinomycetes</taxon>
        <taxon>Geodermatophilales</taxon>
        <taxon>Geodermatophilaceae</taxon>
        <taxon>Modestobacter</taxon>
    </lineage>
</organism>
<evidence type="ECO:0000313" key="3">
    <source>
        <dbReference type="Proteomes" id="UP000029713"/>
    </source>
</evidence>
<dbReference type="AlphaFoldDB" id="A0A098Y3A1"/>
<accession>A0A098Y3A1</accession>
<comment type="caution">
    <text evidence="2">The sequence shown here is derived from an EMBL/GenBank/DDBJ whole genome shotgun (WGS) entry which is preliminary data.</text>
</comment>
<evidence type="ECO:0000313" key="2">
    <source>
        <dbReference type="EMBL" id="KGH44949.1"/>
    </source>
</evidence>
<feature type="transmembrane region" description="Helical" evidence="1">
    <location>
        <begin position="87"/>
        <end position="113"/>
    </location>
</feature>
<gene>
    <name evidence="2" type="ORF">IN07_20290</name>
</gene>
<dbReference type="STRING" id="1522368.IN07_20290"/>
<evidence type="ECO:0000256" key="1">
    <source>
        <dbReference type="SAM" id="Phobius"/>
    </source>
</evidence>
<feature type="transmembrane region" description="Helical" evidence="1">
    <location>
        <begin position="133"/>
        <end position="152"/>
    </location>
</feature>
<name>A0A098Y3A1_9ACTN</name>
<protein>
    <recommendedName>
        <fullName evidence="4">DUF2254 domain-containing protein</fullName>
    </recommendedName>
</protein>
<dbReference type="InterPro" id="IPR018723">
    <property type="entry name" value="DUF2254_membrane"/>
</dbReference>